<dbReference type="EMBL" id="QXFU01000121">
    <property type="protein sequence ID" value="KAE9043471.1"/>
    <property type="molecule type" value="Genomic_DNA"/>
</dbReference>
<proteinExistence type="predicted"/>
<evidence type="ECO:0000313" key="1">
    <source>
        <dbReference type="EMBL" id="KAE9043471.1"/>
    </source>
</evidence>
<dbReference type="Proteomes" id="UP000435112">
    <property type="component" value="Unassembled WGS sequence"/>
</dbReference>
<evidence type="ECO:0000313" key="2">
    <source>
        <dbReference type="Proteomes" id="UP000435112"/>
    </source>
</evidence>
<organism evidence="1 2">
    <name type="scientific">Phytophthora rubi</name>
    <dbReference type="NCBI Taxonomy" id="129364"/>
    <lineage>
        <taxon>Eukaryota</taxon>
        <taxon>Sar</taxon>
        <taxon>Stramenopiles</taxon>
        <taxon>Oomycota</taxon>
        <taxon>Peronosporomycetes</taxon>
        <taxon>Peronosporales</taxon>
        <taxon>Peronosporaceae</taxon>
        <taxon>Phytophthora</taxon>
    </lineage>
</organism>
<accession>A0A6A3NJM4</accession>
<sequence>MELPPRPASKRYMEEEAKEDIDYIGTTVVLPPRAACSEEIVAAASEALMPKDVISMNTPGHEYD</sequence>
<reference evidence="1 2" key="1">
    <citation type="submission" date="2018-09" db="EMBL/GenBank/DDBJ databases">
        <title>Genomic investigation of the strawberry pathogen Phytophthora fragariae indicates pathogenicity is determined by transcriptional variation in three key races.</title>
        <authorList>
            <person name="Adams T.M."/>
            <person name="Armitage A.D."/>
            <person name="Sobczyk M.K."/>
            <person name="Bates H.J."/>
            <person name="Dunwell J.M."/>
            <person name="Nellist C.F."/>
            <person name="Harrison R.J."/>
        </authorList>
    </citation>
    <scope>NUCLEOTIDE SEQUENCE [LARGE SCALE GENOMIC DNA]</scope>
    <source>
        <strain evidence="1 2">SCRP324</strain>
    </source>
</reference>
<name>A0A6A3NJM4_9STRA</name>
<comment type="caution">
    <text evidence="1">The sequence shown here is derived from an EMBL/GenBank/DDBJ whole genome shotgun (WGS) entry which is preliminary data.</text>
</comment>
<dbReference type="AlphaFoldDB" id="A0A6A3NJM4"/>
<gene>
    <name evidence="1" type="ORF">PR002_g3327</name>
</gene>
<protein>
    <submittedName>
        <fullName evidence="1">Uncharacterized protein</fullName>
    </submittedName>
</protein>